<keyword evidence="1" id="KW-0732">Signal</keyword>
<dbReference type="CDD" id="cd15482">
    <property type="entry name" value="Sialidase_non-viral"/>
    <property type="match status" value="2"/>
</dbReference>
<accession>A0A7V5PN60</accession>
<comment type="caution">
    <text evidence="3">The sequence shown here is derived from an EMBL/GenBank/DDBJ whole genome shotgun (WGS) entry which is preliminary data.</text>
</comment>
<evidence type="ECO:0000313" key="3">
    <source>
        <dbReference type="EMBL" id="HHJ52192.1"/>
    </source>
</evidence>
<dbReference type="EMBL" id="DROD01000222">
    <property type="protein sequence ID" value="HHJ52192.1"/>
    <property type="molecule type" value="Genomic_DNA"/>
</dbReference>
<dbReference type="InterPro" id="IPR036278">
    <property type="entry name" value="Sialidase_sf"/>
</dbReference>
<dbReference type="InterPro" id="IPR026444">
    <property type="entry name" value="Secre_tail"/>
</dbReference>
<evidence type="ECO:0000256" key="1">
    <source>
        <dbReference type="SAM" id="SignalP"/>
    </source>
</evidence>
<proteinExistence type="predicted"/>
<feature type="signal peptide" evidence="1">
    <location>
        <begin position="1"/>
        <end position="18"/>
    </location>
</feature>
<name>A0A7V5PN60_CALAY</name>
<dbReference type="Proteomes" id="UP000886124">
    <property type="component" value="Unassembled WGS sequence"/>
</dbReference>
<dbReference type="NCBIfam" id="TIGR04183">
    <property type="entry name" value="Por_Secre_tail"/>
    <property type="match status" value="1"/>
</dbReference>
<gene>
    <name evidence="3" type="ORF">ENJ89_03260</name>
</gene>
<evidence type="ECO:0000259" key="2">
    <source>
        <dbReference type="Pfam" id="PF18962"/>
    </source>
</evidence>
<dbReference type="AlphaFoldDB" id="A0A7V5PN60"/>
<dbReference type="Gene3D" id="2.120.10.10">
    <property type="match status" value="2"/>
</dbReference>
<dbReference type="Gene3D" id="2.60.40.4070">
    <property type="match status" value="1"/>
</dbReference>
<dbReference type="Pfam" id="PF18962">
    <property type="entry name" value="Por_Secre_tail"/>
    <property type="match status" value="1"/>
</dbReference>
<feature type="chain" id="PRO_5030525272" evidence="1">
    <location>
        <begin position="19"/>
        <end position="521"/>
    </location>
</feature>
<reference evidence="3" key="1">
    <citation type="journal article" date="2020" name="mSystems">
        <title>Genome- and Community-Level Interaction Insights into Carbon Utilization and Element Cycling Functions of Hydrothermarchaeota in Hydrothermal Sediment.</title>
        <authorList>
            <person name="Zhou Z."/>
            <person name="Liu Y."/>
            <person name="Xu W."/>
            <person name="Pan J."/>
            <person name="Luo Z.H."/>
            <person name="Li M."/>
        </authorList>
    </citation>
    <scope>NUCLEOTIDE SEQUENCE [LARGE SCALE GENOMIC DNA]</scope>
    <source>
        <strain evidence="3">HyVt-527</strain>
    </source>
</reference>
<dbReference type="SUPFAM" id="SSF50939">
    <property type="entry name" value="Sialidases"/>
    <property type="match status" value="2"/>
</dbReference>
<organism evidence="3">
    <name type="scientific">Caldithrix abyssi</name>
    <dbReference type="NCBI Taxonomy" id="187145"/>
    <lineage>
        <taxon>Bacteria</taxon>
        <taxon>Pseudomonadati</taxon>
        <taxon>Calditrichota</taxon>
        <taxon>Calditrichia</taxon>
        <taxon>Calditrichales</taxon>
        <taxon>Calditrichaceae</taxon>
        <taxon>Caldithrix</taxon>
    </lineage>
</organism>
<sequence>MRILLLIFFILTVTSARASFPNVRISSDHFAAYYKGEVVIAINPRNPDNLIAFSMSMFCYYSFDGGLSWEHKRVNSIYGSSGDPTLVFDRFGNAYFAHLVSRNNRVAIQKSINGGIVWQTGSYAGLTDKMVDKEWLAVDMTDSPFKDNLYVAWTQFDHYQSSNPKDSSRIYFAYSDDLDKSWAPKVRVSDRAGDCTDKDGTVEGAVPAVGPDGAVYVSWAGNNRIMFDKSYDGGKTFGKDIFVTDQPGGWDFSIPGLWRANGLPQTLCDTTHSPYRGTVYIIWSDQRNGTDNTDVFLIKSTNQGETWGNMVKVNTDTGRAHQFFPWATIDPATGYLYVVFYDRRNHSGDTTDVYVAKSTDGGATFVDYRVSMFPFVPTDDDFIGDYIGIAARNGKIYPIWTRVDSGQYSIWVALLEDPVPVNVSEQKEINPTEFALLQNYPNPFNGQTVIPFRVPVGKVDTPVRITLYNTRGQKVRELVNGLFPAGEYRVALDGSTLSAGMYFYELKAGHLRQVRKLVYVP</sequence>
<feature type="domain" description="Secretion system C-terminal sorting" evidence="2">
    <location>
        <begin position="440"/>
        <end position="518"/>
    </location>
</feature>
<protein>
    <submittedName>
        <fullName evidence="3">T9SS type A sorting domain-containing protein</fullName>
    </submittedName>
</protein>